<sequence length="155" mass="17840">MTLDKLKVMTADDCKLFENLCLRVINTKNNSIIIKISENTSFKDSYNFDFSSFIHLCDLGLLNNSEIANICIPVKSDLEIVLPDGTINFIENRSSTDYQLKFYLLTSAGKELKRILKIGRDEIYFSNLTTSLRKKNMEIVSMIRPNNMFLHDNVD</sequence>
<organism evidence="1 2">
    <name type="scientific">Flavobacterium branchiophilum (strain FL-15)</name>
    <dbReference type="NCBI Taxonomy" id="1034807"/>
    <lineage>
        <taxon>Bacteria</taxon>
        <taxon>Pseudomonadati</taxon>
        <taxon>Bacteroidota</taxon>
        <taxon>Flavobacteriia</taxon>
        <taxon>Flavobacteriales</taxon>
        <taxon>Flavobacteriaceae</taxon>
        <taxon>Flavobacterium</taxon>
    </lineage>
</organism>
<reference evidence="1 2" key="1">
    <citation type="journal article" date="2011" name="Appl. Environ. Microbiol.">
        <title>Complete genome sequence of the fish pathogen Flavobacterium branchiophilum.</title>
        <authorList>
            <consortium name="1:IP"/>
            <consortium name="Microbial Evolutionary Genomics,F-75015 Paris"/>
            <consortium name="France 2:CNRS"/>
            <consortium name="URA2171"/>
            <consortium name="F-75015 Paris,France 3:Unite de Virologie et Immunologie Mol."/>
            <consortium name="INRA,78352 Jouy en Josas Cedex"/>
            <consortium name="France. 4:Unite de Mathemathique"/>
            <consortium name="Informatique et Genome,INRA"/>
            <consortium name="78352 Jouy en Josas Cedex"/>
            <consortium name="France. 5:CEA/Genoscope"/>
            <consortium name="Evry"/>
            <consortium name="France"/>
            <person name="Touchon M."/>
            <person name="Barbier P."/>
            <person name="Bernardet J.F."/>
            <person name="Loux V."/>
            <person name="Vacherie B."/>
            <person name="Barbe V."/>
            <person name="Rocha E.P."/>
            <person name="Duchaud E."/>
        </authorList>
    </citation>
    <scope>NUCLEOTIDE SEQUENCE [LARGE SCALE GENOMIC DNA]</scope>
    <source>
        <strain evidence="1 2">FL-15</strain>
    </source>
</reference>
<dbReference type="Pfam" id="PF10987">
    <property type="entry name" value="DUF2806"/>
    <property type="match status" value="1"/>
</dbReference>
<evidence type="ECO:0000313" key="2">
    <source>
        <dbReference type="Proteomes" id="UP000009186"/>
    </source>
</evidence>
<name>G2Z2S0_FLABF</name>
<dbReference type="Proteomes" id="UP000009186">
    <property type="component" value="Chromosome"/>
</dbReference>
<proteinExistence type="predicted"/>
<accession>G2Z2S0</accession>
<dbReference type="AlphaFoldDB" id="G2Z2S0"/>
<dbReference type="InterPro" id="IPR021254">
    <property type="entry name" value="DUF2806"/>
</dbReference>
<evidence type="ECO:0000313" key="1">
    <source>
        <dbReference type="EMBL" id="CCB70249.1"/>
    </source>
</evidence>
<gene>
    <name evidence="1" type="ordered locus">FBFL15_2229</name>
</gene>
<keyword evidence="2" id="KW-1185">Reference proteome</keyword>
<dbReference type="HOGENOM" id="CLU_1692896_0_0_10"/>
<dbReference type="EMBL" id="FQ859183">
    <property type="protein sequence ID" value="CCB70249.1"/>
    <property type="molecule type" value="Genomic_DNA"/>
</dbReference>
<protein>
    <submittedName>
        <fullName evidence="1">Uncharacterized protein</fullName>
    </submittedName>
</protein>
<dbReference type="KEGG" id="fbr:FBFL15_2229"/>